<dbReference type="EMBL" id="JADNYJ010000100">
    <property type="protein sequence ID" value="KAF8885670.1"/>
    <property type="molecule type" value="Genomic_DNA"/>
</dbReference>
<keyword evidence="3" id="KW-1185">Reference proteome</keyword>
<gene>
    <name evidence="2" type="ORF">CPB84DRAFT_1788110</name>
</gene>
<organism evidence="2 3">
    <name type="scientific">Gymnopilus junonius</name>
    <name type="common">Spectacular rustgill mushroom</name>
    <name type="synonym">Gymnopilus spectabilis subsp. junonius</name>
    <dbReference type="NCBI Taxonomy" id="109634"/>
    <lineage>
        <taxon>Eukaryota</taxon>
        <taxon>Fungi</taxon>
        <taxon>Dikarya</taxon>
        <taxon>Basidiomycota</taxon>
        <taxon>Agaricomycotina</taxon>
        <taxon>Agaricomycetes</taxon>
        <taxon>Agaricomycetidae</taxon>
        <taxon>Agaricales</taxon>
        <taxon>Agaricineae</taxon>
        <taxon>Hymenogastraceae</taxon>
        <taxon>Gymnopilus</taxon>
    </lineage>
</organism>
<reference evidence="2" key="1">
    <citation type="submission" date="2020-11" db="EMBL/GenBank/DDBJ databases">
        <authorList>
            <consortium name="DOE Joint Genome Institute"/>
            <person name="Ahrendt S."/>
            <person name="Riley R."/>
            <person name="Andreopoulos W."/>
            <person name="LaButti K."/>
            <person name="Pangilinan J."/>
            <person name="Ruiz-duenas F.J."/>
            <person name="Barrasa J.M."/>
            <person name="Sanchez-Garcia M."/>
            <person name="Camarero S."/>
            <person name="Miyauchi S."/>
            <person name="Serrano A."/>
            <person name="Linde D."/>
            <person name="Babiker R."/>
            <person name="Drula E."/>
            <person name="Ayuso-Fernandez I."/>
            <person name="Pacheco R."/>
            <person name="Padilla G."/>
            <person name="Ferreira P."/>
            <person name="Barriuso J."/>
            <person name="Kellner H."/>
            <person name="Castanera R."/>
            <person name="Alfaro M."/>
            <person name="Ramirez L."/>
            <person name="Pisabarro A.G."/>
            <person name="Kuo A."/>
            <person name="Tritt A."/>
            <person name="Lipzen A."/>
            <person name="He G."/>
            <person name="Yan M."/>
            <person name="Ng V."/>
            <person name="Cullen D."/>
            <person name="Martin F."/>
            <person name="Rosso M.-N."/>
            <person name="Henrissat B."/>
            <person name="Hibbett D."/>
            <person name="Martinez A.T."/>
            <person name="Grigoriev I.V."/>
        </authorList>
    </citation>
    <scope>NUCLEOTIDE SEQUENCE</scope>
    <source>
        <strain evidence="2">AH 44721</strain>
    </source>
</reference>
<accession>A0A9P5NEH5</accession>
<dbReference type="Proteomes" id="UP000724874">
    <property type="component" value="Unassembled WGS sequence"/>
</dbReference>
<dbReference type="AlphaFoldDB" id="A0A9P5NEH5"/>
<name>A0A9P5NEH5_GYMJU</name>
<evidence type="ECO:0000313" key="2">
    <source>
        <dbReference type="EMBL" id="KAF8885670.1"/>
    </source>
</evidence>
<evidence type="ECO:0000313" key="3">
    <source>
        <dbReference type="Proteomes" id="UP000724874"/>
    </source>
</evidence>
<proteinExistence type="predicted"/>
<evidence type="ECO:0000256" key="1">
    <source>
        <dbReference type="SAM" id="MobiDB-lite"/>
    </source>
</evidence>
<protein>
    <submittedName>
        <fullName evidence="2">Uncharacterized protein</fullName>
    </submittedName>
</protein>
<dbReference type="OrthoDB" id="2914104at2759"/>
<comment type="caution">
    <text evidence="2">The sequence shown here is derived from an EMBL/GenBank/DDBJ whole genome shotgun (WGS) entry which is preliminary data.</text>
</comment>
<sequence>MSITLKVRFRYKPPRSSPNSDATTFYMHSQPHLAPDAEQQDRRLKERRKKSERKNAVWVKVSECMFKVPRSFFLHMPLEALKISSNQGLTPEDPIRLNHHGHSPAKFRTILWAFSSYPSLDRHTMSLGRILTIGELSIRYRLKDLVQWFLPVFRDLVTSYDTPLRKSSNLVYARVTKLALLYKTRDLLVSITSKWVTLLHWGKLDPLFVIHFADAYGNLTLLGHACYVYLMSAEKRIRESQEIDPRGLLNRHQVIYIMAGYHSLRTYQKRLRLYPLILAKTPHCRNHARCISVWKSQWGEAMEKPCSLPEVDVLGRLAGIKEFLTNDARIKVYLTPACNTAGLKAISEQRDKISRQLHHHFDL</sequence>
<feature type="region of interest" description="Disordered" evidence="1">
    <location>
        <begin position="30"/>
        <end position="49"/>
    </location>
</feature>